<protein>
    <submittedName>
        <fullName evidence="2">Uncharacterized protein</fullName>
    </submittedName>
</protein>
<reference evidence="2" key="2">
    <citation type="submission" date="2020-07" db="EMBL/GenBank/DDBJ databases">
        <authorList>
            <person name="Vera ALvarez R."/>
            <person name="Arias-Moreno D.M."/>
            <person name="Jimenez-Jacinto V."/>
            <person name="Jimenez-Bremont J.F."/>
            <person name="Swaminathan K."/>
            <person name="Moose S.P."/>
            <person name="Guerrero-Gonzalez M.L."/>
            <person name="Marino-Ramirez L."/>
            <person name="Landsman D."/>
            <person name="Rodriguez-Kessler M."/>
            <person name="Delgado-Sanchez P."/>
        </authorList>
    </citation>
    <scope>NUCLEOTIDE SEQUENCE</scope>
    <source>
        <tissue evidence="2">Cladode</tissue>
    </source>
</reference>
<proteinExistence type="predicted"/>
<evidence type="ECO:0000256" key="1">
    <source>
        <dbReference type="SAM" id="MobiDB-lite"/>
    </source>
</evidence>
<feature type="compositionally biased region" description="Polar residues" evidence="1">
    <location>
        <begin position="121"/>
        <end position="140"/>
    </location>
</feature>
<dbReference type="EMBL" id="GISG01105135">
    <property type="protein sequence ID" value="MBA4637512.1"/>
    <property type="molecule type" value="Transcribed_RNA"/>
</dbReference>
<evidence type="ECO:0000313" key="2">
    <source>
        <dbReference type="EMBL" id="MBA4637512.1"/>
    </source>
</evidence>
<organism evidence="2">
    <name type="scientific">Opuntia streptacantha</name>
    <name type="common">Prickly pear cactus</name>
    <name type="synonym">Opuntia cardona</name>
    <dbReference type="NCBI Taxonomy" id="393608"/>
    <lineage>
        <taxon>Eukaryota</taxon>
        <taxon>Viridiplantae</taxon>
        <taxon>Streptophyta</taxon>
        <taxon>Embryophyta</taxon>
        <taxon>Tracheophyta</taxon>
        <taxon>Spermatophyta</taxon>
        <taxon>Magnoliopsida</taxon>
        <taxon>eudicotyledons</taxon>
        <taxon>Gunneridae</taxon>
        <taxon>Pentapetalae</taxon>
        <taxon>Caryophyllales</taxon>
        <taxon>Cactineae</taxon>
        <taxon>Cactaceae</taxon>
        <taxon>Opuntioideae</taxon>
        <taxon>Opuntia</taxon>
    </lineage>
</organism>
<dbReference type="AlphaFoldDB" id="A0A7C8Z947"/>
<name>A0A7C8Z947_OPUST</name>
<sequence length="140" mass="16108">MREALEALRVAEGADIDIHGSRTLRKTKNRSIQLAQLQRNMQEKFRSEFRKLMENLTLSVSGSLIRRTSRELGRTILLYSLLSVRGLNISTNPSSLAAIFVPLHRTERTRRRKGRRQREGSTTSLVINEQSDVNPRQTHQ</sequence>
<feature type="region of interest" description="Disordered" evidence="1">
    <location>
        <begin position="108"/>
        <end position="140"/>
    </location>
</feature>
<accession>A0A7C8Z947</accession>
<reference evidence="2" key="1">
    <citation type="journal article" date="2013" name="J. Plant Res.">
        <title>Effect of fungi and light on seed germination of three Opuntia species from semiarid lands of central Mexico.</title>
        <authorList>
            <person name="Delgado-Sanchez P."/>
            <person name="Jimenez-Bremont J.F."/>
            <person name="Guerrero-Gonzalez Mde L."/>
            <person name="Flores J."/>
        </authorList>
    </citation>
    <scope>NUCLEOTIDE SEQUENCE</scope>
    <source>
        <tissue evidence="2">Cladode</tissue>
    </source>
</reference>